<dbReference type="InterPro" id="IPR012336">
    <property type="entry name" value="Thioredoxin-like_fold"/>
</dbReference>
<reference evidence="8" key="1">
    <citation type="journal article" date="2021" name="PeerJ">
        <title>Extensive microbial diversity within the chicken gut microbiome revealed by metagenomics and culture.</title>
        <authorList>
            <person name="Gilroy R."/>
            <person name="Ravi A."/>
            <person name="Getino M."/>
            <person name="Pursley I."/>
            <person name="Horton D.L."/>
            <person name="Alikhan N.F."/>
            <person name="Baker D."/>
            <person name="Gharbi K."/>
            <person name="Hall N."/>
            <person name="Watson M."/>
            <person name="Adriaenssens E.M."/>
            <person name="Foster-Nyarko E."/>
            <person name="Jarju S."/>
            <person name="Secka A."/>
            <person name="Antonio M."/>
            <person name="Oren A."/>
            <person name="Chaudhuri R.R."/>
            <person name="La Ragione R."/>
            <person name="Hildebrand F."/>
            <person name="Pallen M.J."/>
        </authorList>
    </citation>
    <scope>NUCLEOTIDE SEQUENCE</scope>
    <source>
        <strain evidence="8">ChiHjej13B12-14962</strain>
    </source>
</reference>
<dbReference type="Gene3D" id="3.40.30.10">
    <property type="entry name" value="Glutaredoxin"/>
    <property type="match status" value="1"/>
</dbReference>
<evidence type="ECO:0000256" key="2">
    <source>
        <dbReference type="ARBA" id="ARBA00022729"/>
    </source>
</evidence>
<evidence type="ECO:0000256" key="1">
    <source>
        <dbReference type="ARBA" id="ARBA00005791"/>
    </source>
</evidence>
<keyword evidence="6" id="KW-0812">Transmembrane</keyword>
<keyword evidence="6" id="KW-0472">Membrane</keyword>
<keyword evidence="4" id="KW-1015">Disulfide bond</keyword>
<sequence length="242" mass="26248">MSSNTSAARLWLTPTLVTLGIVVALIAAFFWGRSTASPQADAESDSVQQGTEQVEAVPDDLVDQVVRRDPEDPLAIGEVDAPVALVMFSDHQCPFCAQWNHETLPELMQYVDDGDLRIEWRDINMYGEDSVRAASAAVAAGQQGKFMDYHEQLFPEGDTLSDFSAEALTDLAEEAGLDMGQFQEDLESQETADIVAENEELGRSVGAQSTPTFLMNNTPIIGAQPASVFIDAFEKSLAAAQE</sequence>
<name>A0A921K8C0_9MICC</name>
<evidence type="ECO:0000256" key="3">
    <source>
        <dbReference type="ARBA" id="ARBA00023002"/>
    </source>
</evidence>
<dbReference type="SUPFAM" id="SSF52833">
    <property type="entry name" value="Thioredoxin-like"/>
    <property type="match status" value="1"/>
</dbReference>
<dbReference type="PANTHER" id="PTHR13887:SF14">
    <property type="entry name" value="DISULFIDE BOND FORMATION PROTEIN D"/>
    <property type="match status" value="1"/>
</dbReference>
<keyword evidence="6" id="KW-1133">Transmembrane helix</keyword>
<dbReference type="AlphaFoldDB" id="A0A921K8C0"/>
<feature type="transmembrane region" description="Helical" evidence="6">
    <location>
        <begin position="12"/>
        <end position="31"/>
    </location>
</feature>
<evidence type="ECO:0000256" key="4">
    <source>
        <dbReference type="ARBA" id="ARBA00023157"/>
    </source>
</evidence>
<dbReference type="GO" id="GO:0016491">
    <property type="term" value="F:oxidoreductase activity"/>
    <property type="evidence" value="ECO:0007669"/>
    <property type="project" value="UniProtKB-KW"/>
</dbReference>
<dbReference type="EMBL" id="DYXC01000036">
    <property type="protein sequence ID" value="HJF13764.1"/>
    <property type="molecule type" value="Genomic_DNA"/>
</dbReference>
<dbReference type="InterPro" id="IPR013766">
    <property type="entry name" value="Thioredoxin_domain"/>
</dbReference>
<evidence type="ECO:0000256" key="6">
    <source>
        <dbReference type="SAM" id="Phobius"/>
    </source>
</evidence>
<keyword evidence="2" id="KW-0732">Signal</keyword>
<evidence type="ECO:0000313" key="8">
    <source>
        <dbReference type="EMBL" id="HJF13764.1"/>
    </source>
</evidence>
<gene>
    <name evidence="8" type="ORF">K8V32_03025</name>
</gene>
<evidence type="ECO:0000313" key="9">
    <source>
        <dbReference type="Proteomes" id="UP000703315"/>
    </source>
</evidence>
<dbReference type="Pfam" id="PF13462">
    <property type="entry name" value="Thioredoxin_4"/>
    <property type="match status" value="1"/>
</dbReference>
<feature type="domain" description="Thioredoxin" evidence="7">
    <location>
        <begin position="33"/>
        <end position="238"/>
    </location>
</feature>
<comment type="similarity">
    <text evidence="1">Belongs to the thioredoxin family. DsbA subfamily.</text>
</comment>
<dbReference type="Proteomes" id="UP000703315">
    <property type="component" value="Unassembled WGS sequence"/>
</dbReference>
<dbReference type="PANTHER" id="PTHR13887">
    <property type="entry name" value="GLUTATHIONE S-TRANSFERASE KAPPA"/>
    <property type="match status" value="1"/>
</dbReference>
<reference evidence="8" key="2">
    <citation type="submission" date="2021-09" db="EMBL/GenBank/DDBJ databases">
        <authorList>
            <person name="Gilroy R."/>
        </authorList>
    </citation>
    <scope>NUCLEOTIDE SEQUENCE</scope>
    <source>
        <strain evidence="8">ChiHjej13B12-14962</strain>
    </source>
</reference>
<organism evidence="8 9">
    <name type="scientific">Enteractinococcus helveticum</name>
    <dbReference type="NCBI Taxonomy" id="1837282"/>
    <lineage>
        <taxon>Bacteria</taxon>
        <taxon>Bacillati</taxon>
        <taxon>Actinomycetota</taxon>
        <taxon>Actinomycetes</taxon>
        <taxon>Micrococcales</taxon>
        <taxon>Micrococcaceae</taxon>
    </lineage>
</organism>
<dbReference type="PROSITE" id="PS51352">
    <property type="entry name" value="THIOREDOXIN_2"/>
    <property type="match status" value="1"/>
</dbReference>
<dbReference type="InterPro" id="IPR036249">
    <property type="entry name" value="Thioredoxin-like_sf"/>
</dbReference>
<proteinExistence type="inferred from homology"/>
<dbReference type="RefSeq" id="WP_303902680.1">
    <property type="nucleotide sequence ID" value="NZ_DYXC01000036.1"/>
</dbReference>
<protein>
    <submittedName>
        <fullName evidence="8">Thioredoxin domain-containing protein</fullName>
    </submittedName>
</protein>
<evidence type="ECO:0000256" key="5">
    <source>
        <dbReference type="ARBA" id="ARBA00023284"/>
    </source>
</evidence>
<evidence type="ECO:0000259" key="7">
    <source>
        <dbReference type="PROSITE" id="PS51352"/>
    </source>
</evidence>
<accession>A0A921K8C0</accession>
<keyword evidence="5" id="KW-0676">Redox-active center</keyword>
<keyword evidence="3" id="KW-0560">Oxidoreductase</keyword>
<comment type="caution">
    <text evidence="8">The sequence shown here is derived from an EMBL/GenBank/DDBJ whole genome shotgun (WGS) entry which is preliminary data.</text>
</comment>